<dbReference type="InterPro" id="IPR032359">
    <property type="entry name" value="KwaB-like"/>
</dbReference>
<dbReference type="Proteomes" id="UP000218543">
    <property type="component" value="Unassembled WGS sequence"/>
</dbReference>
<dbReference type="Pfam" id="PF16162">
    <property type="entry name" value="KwaB"/>
    <property type="match status" value="1"/>
</dbReference>
<dbReference type="AlphaFoldDB" id="A0A2A2C9F3"/>
<dbReference type="EMBL" id="MRVZ01000057">
    <property type="protein sequence ID" value="PAU21486.1"/>
    <property type="molecule type" value="Genomic_DNA"/>
</dbReference>
<protein>
    <submittedName>
        <fullName evidence="1">DUF4868 domain-containing protein</fullName>
    </submittedName>
</protein>
<reference evidence="1 2" key="1">
    <citation type="submission" date="2016-12" db="EMBL/GenBank/DDBJ databases">
        <title>Real-Time Genomic Investigation Underlying the Public Health Response to a Shiga Toxin-Producing Escherichia Coli O26:H11 Outbreak in a Nursery.</title>
        <authorList>
            <person name="Ferdous M."/>
            <person name="Moran-Gilad J."/>
            <person name="Rossen J.W."/>
            <person name="Gdalevich M."/>
        </authorList>
    </citation>
    <scope>NUCLEOTIDE SEQUENCE [LARGE SCALE GENOMIC DNA]</scope>
    <source>
        <strain evidence="1 2">STEC 514-2</strain>
    </source>
</reference>
<accession>A0A2A2C9F3</accession>
<proteinExistence type="predicted"/>
<organism evidence="1 2">
    <name type="scientific">Escherichia coli</name>
    <dbReference type="NCBI Taxonomy" id="562"/>
    <lineage>
        <taxon>Bacteria</taxon>
        <taxon>Pseudomonadati</taxon>
        <taxon>Pseudomonadota</taxon>
        <taxon>Gammaproteobacteria</taxon>
        <taxon>Enterobacterales</taxon>
        <taxon>Enterobacteriaceae</taxon>
        <taxon>Escherichia</taxon>
    </lineage>
</organism>
<name>A0A2A2C9F3_ECOLX</name>
<comment type="caution">
    <text evidence="1">The sequence shown here is derived from an EMBL/GenBank/DDBJ whole genome shotgun (WGS) entry which is preliminary data.</text>
</comment>
<evidence type="ECO:0000313" key="2">
    <source>
        <dbReference type="Proteomes" id="UP000218543"/>
    </source>
</evidence>
<evidence type="ECO:0000313" key="1">
    <source>
        <dbReference type="EMBL" id="PAU21486.1"/>
    </source>
</evidence>
<gene>
    <name evidence="1" type="ORF">BTQ06_16965</name>
</gene>
<dbReference type="RefSeq" id="WP_095586107.1">
    <property type="nucleotide sequence ID" value="NZ_BFYF01000154.1"/>
</dbReference>
<sequence length="297" mass="34039">MELFAITDNTVGTRIVRIVTDRPTQNVVTQLFSEQKTFFEERYTEGVEFSGGYITSGDEFFVIPDFDDVIAVLDAINNPTSIPPWEPEEISAFNIIALFSGYPEEDGKPATALIQSFDKRQVIDNRRTIFQKMFQASNTFCQSTEHGIVIDNKLTAILAGTELKFKSFHMLRRIFDVDAYFREATNEELTSFSSHEKFSVVPGFDLTTIADSVIRKKVSLINKSRILEDYSVTELRISASEIGVALETEKIGEIEKIKMPQIRKDVKRLLHFLDEDYFTSHITRTLYRANSKRREDV</sequence>